<evidence type="ECO:0000313" key="2">
    <source>
        <dbReference type="Proteomes" id="UP000486760"/>
    </source>
</evidence>
<proteinExistence type="predicted"/>
<accession>A0A7V7G290</accession>
<protein>
    <recommendedName>
        <fullName evidence="3">DUF2459 domain-containing protein</fullName>
    </recommendedName>
</protein>
<dbReference type="RefSeq" id="WP_149327250.1">
    <property type="nucleotide sequence ID" value="NZ_VTPY01000002.1"/>
</dbReference>
<gene>
    <name evidence="1" type="ORF">F0A17_04970</name>
</gene>
<organism evidence="1 2">
    <name type="scientific">Billgrantia pellis</name>
    <dbReference type="NCBI Taxonomy" id="2606936"/>
    <lineage>
        <taxon>Bacteria</taxon>
        <taxon>Pseudomonadati</taxon>
        <taxon>Pseudomonadota</taxon>
        <taxon>Gammaproteobacteria</taxon>
        <taxon>Oceanospirillales</taxon>
        <taxon>Halomonadaceae</taxon>
        <taxon>Billgrantia</taxon>
    </lineage>
</organism>
<dbReference type="Proteomes" id="UP000486760">
    <property type="component" value="Unassembled WGS sequence"/>
</dbReference>
<dbReference type="PROSITE" id="PS51257">
    <property type="entry name" value="PROKAR_LIPOPROTEIN"/>
    <property type="match status" value="1"/>
</dbReference>
<comment type="caution">
    <text evidence="1">The sequence shown here is derived from an EMBL/GenBank/DDBJ whole genome shotgun (WGS) entry which is preliminary data.</text>
</comment>
<evidence type="ECO:0008006" key="3">
    <source>
        <dbReference type="Google" id="ProtNLM"/>
    </source>
</evidence>
<sequence length="194" mass="22211">MSRLVWWLPFFLLAGCVGRIIPPQDIEQPVTFYLLDHGRHASLVLPGGQGGMVRYSFGEWRWYVDGRRNLLSGAVALLWPTRAGLGRGVFPEISDSEQFERLAPEGLERIHTLRADMRRVQALRLRLDARFEAPETEPVESEEFGLAFVPDSRRYSAVYQSNLVVANWLRQLGFEVRGTPWLSHWRIVPQAPAN</sequence>
<keyword evidence="2" id="KW-1185">Reference proteome</keyword>
<name>A0A7V7G290_9GAMM</name>
<reference evidence="1 2" key="1">
    <citation type="submission" date="2019-08" db="EMBL/GenBank/DDBJ databases">
        <title>Bioinformatics analysis of the strain L3 and L5.</title>
        <authorList>
            <person name="Li X."/>
        </authorList>
    </citation>
    <scope>NUCLEOTIDE SEQUENCE [LARGE SCALE GENOMIC DNA]</scope>
    <source>
        <strain evidence="1 2">L5</strain>
    </source>
</reference>
<dbReference type="AlphaFoldDB" id="A0A7V7G290"/>
<dbReference type="EMBL" id="VTPY01000002">
    <property type="protein sequence ID" value="KAA0013711.1"/>
    <property type="molecule type" value="Genomic_DNA"/>
</dbReference>
<evidence type="ECO:0000313" key="1">
    <source>
        <dbReference type="EMBL" id="KAA0013711.1"/>
    </source>
</evidence>